<organism evidence="2 3">
    <name type="scientific">Tanacetum coccineum</name>
    <dbReference type="NCBI Taxonomy" id="301880"/>
    <lineage>
        <taxon>Eukaryota</taxon>
        <taxon>Viridiplantae</taxon>
        <taxon>Streptophyta</taxon>
        <taxon>Embryophyta</taxon>
        <taxon>Tracheophyta</taxon>
        <taxon>Spermatophyta</taxon>
        <taxon>Magnoliopsida</taxon>
        <taxon>eudicotyledons</taxon>
        <taxon>Gunneridae</taxon>
        <taxon>Pentapetalae</taxon>
        <taxon>asterids</taxon>
        <taxon>campanulids</taxon>
        <taxon>Asterales</taxon>
        <taxon>Asteraceae</taxon>
        <taxon>Asteroideae</taxon>
        <taxon>Anthemideae</taxon>
        <taxon>Anthemidinae</taxon>
        <taxon>Tanacetum</taxon>
    </lineage>
</organism>
<feature type="region of interest" description="Disordered" evidence="1">
    <location>
        <begin position="124"/>
        <end position="192"/>
    </location>
</feature>
<dbReference type="Proteomes" id="UP001151760">
    <property type="component" value="Unassembled WGS sequence"/>
</dbReference>
<sequence length="692" mass="77124">MSTLVFVAPGSSTQADGAQSSRVPVPLPEDPCEAIRQAYLDGMDTESEPFEDPVETETPESPLTIAPHISLSESTPPILVPILRRIARMAMRVPPAMSSGLSASMAEVAAMSESVFCKRFRSSYESSPSLSPSNLPLRKSYQGTSELVEDSEEDDDEEDEEIEECMDSDSVSKDAEDEGPTAEDEDPAAGDEGLTVGVEALGMDDESYGLDDESHGMDDESRGLDDEDYGVESDGLSLEEEEEAVPGGQRQVALVVRTAMSTPLGLGYGELRRRELALEEDQTDLEDGMVYIDVPIYPPLAPPVQTPPSPEWTSDSLPISPSPSIVPSPISSHIISLTIPSPVATLATAETEEFLTELGAQVEMERGLIHDHAVRLEELSPALFERYDMDIRELFTRSRAVKDEIFSQRYQFRSLEYEQERVAVTFGAIWRPVLALESWAELAEVVDGMRRGQEPRGVIRKVIDREWSRGSIGKSGDDQFGNLIIFLTMTWIEQENKKEDKKMFREKNKREKMEGRNISLLVPSCFAVFNLEPLSLSFDFVFTSEIFKSLSFCLNRLCCLAILCLDQHAHTLHHLESLLTISLDRLDILKEDFFEHDHVVMNPTSAGMRHLHLHLYMNPEIKQLAIKRVDEYGFVIRPDLIQRISLTGFPAQSVGSSNTDVLDLPCLLVLITGTSQSRQHDMSESDSYYLSD</sequence>
<protein>
    <submittedName>
        <fullName evidence="2">Uncharacterized protein</fullName>
    </submittedName>
</protein>
<evidence type="ECO:0000313" key="3">
    <source>
        <dbReference type="Proteomes" id="UP001151760"/>
    </source>
</evidence>
<reference evidence="2" key="2">
    <citation type="submission" date="2022-01" db="EMBL/GenBank/DDBJ databases">
        <authorList>
            <person name="Yamashiro T."/>
            <person name="Shiraishi A."/>
            <person name="Satake H."/>
            <person name="Nakayama K."/>
        </authorList>
    </citation>
    <scope>NUCLEOTIDE SEQUENCE</scope>
</reference>
<name>A0ABQ5AFM7_9ASTR</name>
<evidence type="ECO:0000313" key="2">
    <source>
        <dbReference type="EMBL" id="GJT00357.1"/>
    </source>
</evidence>
<feature type="compositionally biased region" description="Basic and acidic residues" evidence="1">
    <location>
        <begin position="212"/>
        <end position="224"/>
    </location>
</feature>
<evidence type="ECO:0000256" key="1">
    <source>
        <dbReference type="SAM" id="MobiDB-lite"/>
    </source>
</evidence>
<comment type="caution">
    <text evidence="2">The sequence shown here is derived from an EMBL/GenBank/DDBJ whole genome shotgun (WGS) entry which is preliminary data.</text>
</comment>
<feature type="compositionally biased region" description="Acidic residues" evidence="1">
    <location>
        <begin position="147"/>
        <end position="167"/>
    </location>
</feature>
<accession>A0ABQ5AFM7</accession>
<feature type="compositionally biased region" description="Polar residues" evidence="1">
    <location>
        <begin position="10"/>
        <end position="22"/>
    </location>
</feature>
<reference evidence="2" key="1">
    <citation type="journal article" date="2022" name="Int. J. Mol. Sci.">
        <title>Draft Genome of Tanacetum Coccineum: Genomic Comparison of Closely Related Tanacetum-Family Plants.</title>
        <authorList>
            <person name="Yamashiro T."/>
            <person name="Shiraishi A."/>
            <person name="Nakayama K."/>
            <person name="Satake H."/>
        </authorList>
    </citation>
    <scope>NUCLEOTIDE SEQUENCE</scope>
</reference>
<feature type="region of interest" description="Disordered" evidence="1">
    <location>
        <begin position="1"/>
        <end position="29"/>
    </location>
</feature>
<dbReference type="EMBL" id="BQNB010012189">
    <property type="protein sequence ID" value="GJT00357.1"/>
    <property type="molecule type" value="Genomic_DNA"/>
</dbReference>
<feature type="compositionally biased region" description="Acidic residues" evidence="1">
    <location>
        <begin position="175"/>
        <end position="189"/>
    </location>
</feature>
<proteinExistence type="predicted"/>
<keyword evidence="3" id="KW-1185">Reference proteome</keyword>
<feature type="region of interest" description="Disordered" evidence="1">
    <location>
        <begin position="205"/>
        <end position="231"/>
    </location>
</feature>
<feature type="compositionally biased region" description="Low complexity" evidence="1">
    <location>
        <begin position="124"/>
        <end position="140"/>
    </location>
</feature>
<gene>
    <name evidence="2" type="ORF">Tco_0821526</name>
</gene>